<accession>A0A7J5TS06</accession>
<gene>
    <name evidence="1" type="ORF">F5984_25610</name>
</gene>
<dbReference type="Proteomes" id="UP000488299">
    <property type="component" value="Unassembled WGS sequence"/>
</dbReference>
<name>A0A7J5TS06_9BACT</name>
<dbReference type="RefSeq" id="WP_152127123.1">
    <property type="nucleotide sequence ID" value="NZ_WELI01000019.1"/>
</dbReference>
<evidence type="ECO:0000313" key="2">
    <source>
        <dbReference type="Proteomes" id="UP000488299"/>
    </source>
</evidence>
<dbReference type="InterPro" id="IPR025455">
    <property type="entry name" value="DUF4276"/>
</dbReference>
<keyword evidence="2" id="KW-1185">Reference proteome</keyword>
<reference evidence="1 2" key="1">
    <citation type="submission" date="2019-10" db="EMBL/GenBank/DDBJ databases">
        <title>Rudanella paleaurantiibacter sp. nov., isolated from sludge.</title>
        <authorList>
            <person name="Xu S.Q."/>
        </authorList>
    </citation>
    <scope>NUCLEOTIDE SEQUENCE [LARGE SCALE GENOMIC DNA]</scope>
    <source>
        <strain evidence="1 2">HX-22-17</strain>
    </source>
</reference>
<dbReference type="AlphaFoldDB" id="A0A7J5TS06"/>
<dbReference type="EMBL" id="WELI01000019">
    <property type="protein sequence ID" value="KAB7725868.1"/>
    <property type="molecule type" value="Genomic_DNA"/>
</dbReference>
<dbReference type="Pfam" id="PF14103">
    <property type="entry name" value="DUF4276"/>
    <property type="match status" value="1"/>
</dbReference>
<comment type="caution">
    <text evidence="1">The sequence shown here is derived from an EMBL/GenBank/DDBJ whole genome shotgun (WGS) entry which is preliminary data.</text>
</comment>
<proteinExistence type="predicted"/>
<protein>
    <submittedName>
        <fullName evidence="1">DUF4276 family protein</fullName>
    </submittedName>
</protein>
<organism evidence="1 2">
    <name type="scientific">Rudanella paleaurantiibacter</name>
    <dbReference type="NCBI Taxonomy" id="2614655"/>
    <lineage>
        <taxon>Bacteria</taxon>
        <taxon>Pseudomonadati</taxon>
        <taxon>Bacteroidota</taxon>
        <taxon>Cytophagia</taxon>
        <taxon>Cytophagales</taxon>
        <taxon>Cytophagaceae</taxon>
        <taxon>Rudanella</taxon>
    </lineage>
</organism>
<sequence length="222" mass="25529">MIRLNITAEGHAEEQFVNQLLRPHLLPLGIYADVRRLRTSKGHRGGYTSFGKAEFDIRQWLREDPTAWHTTLIDLYGLDSGFPAYEEARLLRPYARVTLLEQAFGERIDHHRFIPYLQLHEFEALLFADPAHTESWLQLDHPKLVAGSLTAIRQGYQTPEEINDSPLTAPSKRILSLCPGYDKVADGILILKEITLPVLRRECPHFNEWLTRLEGLAQPRTD</sequence>
<evidence type="ECO:0000313" key="1">
    <source>
        <dbReference type="EMBL" id="KAB7725868.1"/>
    </source>
</evidence>